<gene>
    <name evidence="1" type="ORF">QMQ05_03845</name>
</gene>
<dbReference type="EMBL" id="CP125942">
    <property type="protein sequence ID" value="XAO46674.1"/>
    <property type="molecule type" value="Genomic_DNA"/>
</dbReference>
<dbReference type="KEGG" id="gey:QMQ05_03845"/>
<dbReference type="InterPro" id="IPR027417">
    <property type="entry name" value="P-loop_NTPase"/>
</dbReference>
<keyword evidence="2" id="KW-1185">Reference proteome</keyword>
<dbReference type="Proteomes" id="UP001486888">
    <property type="component" value="Chromosome"/>
</dbReference>
<proteinExistence type="predicted"/>
<name>A0AAU6WFY4_9MICC</name>
<dbReference type="GO" id="GO:0016301">
    <property type="term" value="F:kinase activity"/>
    <property type="evidence" value="ECO:0007669"/>
    <property type="project" value="UniProtKB-KW"/>
</dbReference>
<evidence type="ECO:0000313" key="1">
    <source>
        <dbReference type="EMBL" id="XAO46674.1"/>
    </source>
</evidence>
<keyword evidence="1" id="KW-0808">Transferase</keyword>
<protein>
    <submittedName>
        <fullName evidence="1">Shikimate kinase</fullName>
    </submittedName>
</protein>
<evidence type="ECO:0000313" key="2">
    <source>
        <dbReference type="Proteomes" id="UP001486888"/>
    </source>
</evidence>
<dbReference type="InterPro" id="IPR031322">
    <property type="entry name" value="Shikimate/glucono_kinase"/>
</dbReference>
<sequence>MTSDTNLILIGPAASGKSTLGAILANELQMQFVDLDEVSTPYYEEVGWSITRLVEHIEKVGRVAAERDWEIARAHAVSRAMADFPKAVIAFGAGHASYCEAQLAQQVAQALKSVEHVVFVEPCSDRTTSLQILRERSIASKNTDWIRESHDFLAQWLDDPFTRMLATTTLYTEGESPQQSAQRLLAELHLAPVSPTDF</sequence>
<dbReference type="Pfam" id="PF01202">
    <property type="entry name" value="SKI"/>
    <property type="match status" value="1"/>
</dbReference>
<dbReference type="AlphaFoldDB" id="A0AAU6WFY4"/>
<keyword evidence="1" id="KW-0418">Kinase</keyword>
<organism evidence="1 2">
    <name type="scientific">Glutamicibacter ectropisis</name>
    <dbReference type="NCBI Taxonomy" id="3046593"/>
    <lineage>
        <taxon>Bacteria</taxon>
        <taxon>Bacillati</taxon>
        <taxon>Actinomycetota</taxon>
        <taxon>Actinomycetes</taxon>
        <taxon>Micrococcales</taxon>
        <taxon>Micrococcaceae</taxon>
        <taxon>Glutamicibacter</taxon>
    </lineage>
</organism>
<accession>A0AAU6WFY4</accession>
<dbReference type="RefSeq" id="WP_345473157.1">
    <property type="nucleotide sequence ID" value="NZ_CP125942.1"/>
</dbReference>
<dbReference type="SUPFAM" id="SSF52540">
    <property type="entry name" value="P-loop containing nucleoside triphosphate hydrolases"/>
    <property type="match status" value="1"/>
</dbReference>
<reference evidence="1 2" key="1">
    <citation type="submission" date="2023-05" db="EMBL/GenBank/DDBJ databases">
        <title>Glutamicibacter sp. B1, complete genome.</title>
        <authorList>
            <person name="Long Y.H."/>
            <person name="Fang T."/>
            <person name="Li X.Y."/>
        </authorList>
    </citation>
    <scope>NUCLEOTIDE SEQUENCE [LARGE SCALE GENOMIC DNA]</scope>
    <source>
        <strain evidence="1 2">B1</strain>
    </source>
</reference>
<dbReference type="Gene3D" id="3.40.50.300">
    <property type="entry name" value="P-loop containing nucleotide triphosphate hydrolases"/>
    <property type="match status" value="1"/>
</dbReference>